<gene>
    <name evidence="1" type="ORF">ACFPN2_17490</name>
</gene>
<accession>A0ABV8SVA7</accession>
<name>A0ABV8SVA7_9GAMM</name>
<dbReference type="Gene3D" id="1.10.1740.10">
    <property type="match status" value="1"/>
</dbReference>
<dbReference type="InterPro" id="IPR013325">
    <property type="entry name" value="RNA_pol_sigma_r2"/>
</dbReference>
<evidence type="ECO:0000313" key="2">
    <source>
        <dbReference type="Proteomes" id="UP001595904"/>
    </source>
</evidence>
<dbReference type="EMBL" id="JBHSDU010000003">
    <property type="protein sequence ID" value="MFC4310893.1"/>
    <property type="molecule type" value="Genomic_DNA"/>
</dbReference>
<keyword evidence="2" id="KW-1185">Reference proteome</keyword>
<organism evidence="1 2">
    <name type="scientific">Steroidobacter flavus</name>
    <dbReference type="NCBI Taxonomy" id="1842136"/>
    <lineage>
        <taxon>Bacteria</taxon>
        <taxon>Pseudomonadati</taxon>
        <taxon>Pseudomonadota</taxon>
        <taxon>Gammaproteobacteria</taxon>
        <taxon>Steroidobacterales</taxon>
        <taxon>Steroidobacteraceae</taxon>
        <taxon>Steroidobacter</taxon>
    </lineage>
</organism>
<proteinExistence type="predicted"/>
<evidence type="ECO:0000313" key="1">
    <source>
        <dbReference type="EMBL" id="MFC4310893.1"/>
    </source>
</evidence>
<dbReference type="Proteomes" id="UP001595904">
    <property type="component" value="Unassembled WGS sequence"/>
</dbReference>
<sequence length="179" mass="20787">MNNNKRRPATSEHARHIVAVYQRLLPDLILLARSYRHPLEVAEEIVHDVMSQMLNVEHPAGVEDWDRYIVAAVRNRSIDEYRKHKCRLENETLLRDTAQLNDQPPSAESEYHDAQIKALAEAIEDMPAQWRRAIELLIQGADKWAVARATKLSFRTLNKEGLRRIAQLAKSLIHKRDEK</sequence>
<protein>
    <submittedName>
        <fullName evidence="1">RNA polymerase sigma factor</fullName>
    </submittedName>
</protein>
<reference evidence="2" key="1">
    <citation type="journal article" date="2019" name="Int. J. Syst. Evol. Microbiol.">
        <title>The Global Catalogue of Microorganisms (GCM) 10K type strain sequencing project: providing services to taxonomists for standard genome sequencing and annotation.</title>
        <authorList>
            <consortium name="The Broad Institute Genomics Platform"/>
            <consortium name="The Broad Institute Genome Sequencing Center for Infectious Disease"/>
            <person name="Wu L."/>
            <person name="Ma J."/>
        </authorList>
    </citation>
    <scope>NUCLEOTIDE SEQUENCE [LARGE SCALE GENOMIC DNA]</scope>
    <source>
        <strain evidence="2">CGMCC 1.10759</strain>
    </source>
</reference>
<dbReference type="SUPFAM" id="SSF88946">
    <property type="entry name" value="Sigma2 domain of RNA polymerase sigma factors"/>
    <property type="match status" value="1"/>
</dbReference>
<dbReference type="RefSeq" id="WP_380598773.1">
    <property type="nucleotide sequence ID" value="NZ_JBHSDU010000003.1"/>
</dbReference>
<comment type="caution">
    <text evidence="1">The sequence shown here is derived from an EMBL/GenBank/DDBJ whole genome shotgun (WGS) entry which is preliminary data.</text>
</comment>